<organism evidence="2">
    <name type="scientific">uncultured Caudovirales phage</name>
    <dbReference type="NCBI Taxonomy" id="2100421"/>
    <lineage>
        <taxon>Viruses</taxon>
        <taxon>Duplodnaviria</taxon>
        <taxon>Heunggongvirae</taxon>
        <taxon>Uroviricota</taxon>
        <taxon>Caudoviricetes</taxon>
        <taxon>Peduoviridae</taxon>
        <taxon>Maltschvirus</taxon>
        <taxon>Maltschvirus maltsch</taxon>
    </lineage>
</organism>
<name>A0A6J7WX33_9CAUD</name>
<gene>
    <name evidence="2" type="ORF">UFOVP368_15</name>
</gene>
<dbReference type="SUPFAM" id="SSF55729">
    <property type="entry name" value="Acyl-CoA N-acyltransferases (Nat)"/>
    <property type="match status" value="1"/>
</dbReference>
<sequence length="139" mass="15524">MIRPATIKDIPRLLEMGRKFADDAGVTARVGWDDDSVADMLETLILMDDGIVLVSERGMLGGFVSSHPFNRNVRLFSELFWRAEDGNGLALLAEAERLAAERGAVRSLMIAMDGMDRTQRLYARLGYSLCETHFMKELG</sequence>
<dbReference type="InterPro" id="IPR016181">
    <property type="entry name" value="Acyl_CoA_acyltransferase"/>
</dbReference>
<dbReference type="Gene3D" id="3.40.630.30">
    <property type="match status" value="1"/>
</dbReference>
<feature type="domain" description="N-acetyltransferase" evidence="1">
    <location>
        <begin position="1"/>
        <end position="139"/>
    </location>
</feature>
<protein>
    <recommendedName>
        <fullName evidence="1">N-acetyltransferase domain-containing protein</fullName>
    </recommendedName>
</protein>
<reference evidence="2" key="1">
    <citation type="submission" date="2020-05" db="EMBL/GenBank/DDBJ databases">
        <authorList>
            <person name="Chiriac C."/>
            <person name="Salcher M."/>
            <person name="Ghai R."/>
            <person name="Kavagutti S V."/>
        </authorList>
    </citation>
    <scope>NUCLEOTIDE SEQUENCE</scope>
</reference>
<dbReference type="GO" id="GO:0016747">
    <property type="term" value="F:acyltransferase activity, transferring groups other than amino-acyl groups"/>
    <property type="evidence" value="ECO:0007669"/>
    <property type="project" value="InterPro"/>
</dbReference>
<dbReference type="PROSITE" id="PS51186">
    <property type="entry name" value="GNAT"/>
    <property type="match status" value="1"/>
</dbReference>
<evidence type="ECO:0000313" key="2">
    <source>
        <dbReference type="EMBL" id="CAB5222541.1"/>
    </source>
</evidence>
<dbReference type="InterPro" id="IPR000182">
    <property type="entry name" value="GNAT_dom"/>
</dbReference>
<dbReference type="EMBL" id="LR798303">
    <property type="protein sequence ID" value="CAB5222541.1"/>
    <property type="molecule type" value="Genomic_DNA"/>
</dbReference>
<accession>A0A6J7WX33</accession>
<proteinExistence type="predicted"/>
<evidence type="ECO:0000259" key="1">
    <source>
        <dbReference type="PROSITE" id="PS51186"/>
    </source>
</evidence>